<accession>A0A545TK17</accession>
<organism evidence="1 2">
    <name type="scientific">Aliikangiella marina</name>
    <dbReference type="NCBI Taxonomy" id="1712262"/>
    <lineage>
        <taxon>Bacteria</taxon>
        <taxon>Pseudomonadati</taxon>
        <taxon>Pseudomonadota</taxon>
        <taxon>Gammaproteobacteria</taxon>
        <taxon>Oceanospirillales</taxon>
        <taxon>Pleioneaceae</taxon>
        <taxon>Aliikangiella</taxon>
    </lineage>
</organism>
<sequence length="158" mass="17998">MFSLTGLAAEEEQTTASKLEALKKDVLSVNRDLFILEEDLLFPASTQVAVYLSVDIGYFFALDNIKLKIDDKDVTHYLYTKNDVDALYRGAIQKLYLGNLSTGKHEVVAIVMGEGPYKRQYRRAIAFEFEKGSEAKALEIQLRDDTTKQQPRLNIVEW</sequence>
<keyword evidence="2" id="KW-1185">Reference proteome</keyword>
<evidence type="ECO:0008006" key="3">
    <source>
        <dbReference type="Google" id="ProtNLM"/>
    </source>
</evidence>
<comment type="caution">
    <text evidence="1">The sequence shown here is derived from an EMBL/GenBank/DDBJ whole genome shotgun (WGS) entry which is preliminary data.</text>
</comment>
<name>A0A545TK17_9GAMM</name>
<dbReference type="OrthoDB" id="5395931at2"/>
<protein>
    <recommendedName>
        <fullName evidence="3">AraC family transcriptional regulator</fullName>
    </recommendedName>
</protein>
<dbReference type="Proteomes" id="UP000317839">
    <property type="component" value="Unassembled WGS sequence"/>
</dbReference>
<proteinExistence type="predicted"/>
<gene>
    <name evidence="1" type="ORF">FLL45_03735</name>
</gene>
<evidence type="ECO:0000313" key="2">
    <source>
        <dbReference type="Proteomes" id="UP000317839"/>
    </source>
</evidence>
<evidence type="ECO:0000313" key="1">
    <source>
        <dbReference type="EMBL" id="TQV77572.1"/>
    </source>
</evidence>
<dbReference type="AlphaFoldDB" id="A0A545TK17"/>
<reference evidence="1 2" key="1">
    <citation type="submission" date="2019-06" db="EMBL/GenBank/DDBJ databases">
        <title>Draft genome of Aliikangiella marina GYP-15.</title>
        <authorList>
            <person name="Wang G."/>
        </authorList>
    </citation>
    <scope>NUCLEOTIDE SEQUENCE [LARGE SCALE GENOMIC DNA]</scope>
    <source>
        <strain evidence="1 2">GYP-15</strain>
    </source>
</reference>
<dbReference type="EMBL" id="VIKR01000001">
    <property type="protein sequence ID" value="TQV77572.1"/>
    <property type="molecule type" value="Genomic_DNA"/>
</dbReference>